<evidence type="ECO:0000313" key="1">
    <source>
        <dbReference type="EMBL" id="KAJ7380453.1"/>
    </source>
</evidence>
<sequence length="515" mass="57803">MSRITEIGNAVALVAGAITEAPDANRPRGVVYAKCFLKCASVGVWSIGTGYIMMKYIADPQTMATAFRTVALPAGVVLMGMSKGCLKLSLQADSLSSLKELWKRYTEGVLQEDLRKVLLTPDVLQKAEAGENVELEVQIDERIYKEACLDLMVYMVLQNSGNTSLSHRRSFSDSNLVVNSSKINKEFFLQVKPQATQESRQPKITDVTPPALTPEQQLAELVVPKVYFLNIDKDTVFEKVQVRRGGLSQQRIINGTVHMVATHGSTSQISVIKVWVFREPLAAELYGDKQDKQNLPVERRKLSTSTTHFSVNLDDVYAGTDERPFYELAKVDTKRRNVFQLSSLLYFNDGKVGEEFFSQPFRISTKGKQIRTDEPLSSLLTSFSSLSLSPDLPDDFIRVHTLVSDEVVASRVECGTILEMTSEKIDMVKAMEEIRTEKSFSCANFVRVDKLIARQIEYKAIITKPEDTQRPQVTESASKDEPRYVEKSMSHITAKTIIVDRLIVDHLFCAQLIKH</sequence>
<evidence type="ECO:0000313" key="2">
    <source>
        <dbReference type="Proteomes" id="UP001163046"/>
    </source>
</evidence>
<dbReference type="Proteomes" id="UP001163046">
    <property type="component" value="Unassembled WGS sequence"/>
</dbReference>
<protein>
    <submittedName>
        <fullName evidence="1">Uncharacterized protein</fullName>
    </submittedName>
</protein>
<organism evidence="1 2">
    <name type="scientific">Desmophyllum pertusum</name>
    <dbReference type="NCBI Taxonomy" id="174260"/>
    <lineage>
        <taxon>Eukaryota</taxon>
        <taxon>Metazoa</taxon>
        <taxon>Cnidaria</taxon>
        <taxon>Anthozoa</taxon>
        <taxon>Hexacorallia</taxon>
        <taxon>Scleractinia</taxon>
        <taxon>Caryophylliina</taxon>
        <taxon>Caryophylliidae</taxon>
        <taxon>Desmophyllum</taxon>
    </lineage>
</organism>
<reference evidence="1" key="1">
    <citation type="submission" date="2023-01" db="EMBL/GenBank/DDBJ databases">
        <title>Genome assembly of the deep-sea coral Lophelia pertusa.</title>
        <authorList>
            <person name="Herrera S."/>
            <person name="Cordes E."/>
        </authorList>
    </citation>
    <scope>NUCLEOTIDE SEQUENCE</scope>
    <source>
        <strain evidence="1">USNM1676648</strain>
        <tissue evidence="1">Polyp</tissue>
    </source>
</reference>
<comment type="caution">
    <text evidence="1">The sequence shown here is derived from an EMBL/GenBank/DDBJ whole genome shotgun (WGS) entry which is preliminary data.</text>
</comment>
<gene>
    <name evidence="1" type="ORF">OS493_008911</name>
</gene>
<dbReference type="AlphaFoldDB" id="A0A9W9ZH81"/>
<dbReference type="EMBL" id="MU826353">
    <property type="protein sequence ID" value="KAJ7380453.1"/>
    <property type="molecule type" value="Genomic_DNA"/>
</dbReference>
<proteinExistence type="predicted"/>
<keyword evidence="2" id="KW-1185">Reference proteome</keyword>
<accession>A0A9W9ZH81</accession>
<name>A0A9W9ZH81_9CNID</name>